<evidence type="ECO:0000256" key="1">
    <source>
        <dbReference type="SAM" id="Phobius"/>
    </source>
</evidence>
<feature type="transmembrane region" description="Helical" evidence="1">
    <location>
        <begin position="20"/>
        <end position="41"/>
    </location>
</feature>
<protein>
    <submittedName>
        <fullName evidence="2">Uncharacterized protein</fullName>
    </submittedName>
</protein>
<comment type="caution">
    <text evidence="2">The sequence shown here is derived from an EMBL/GenBank/DDBJ whole genome shotgun (WGS) entry which is preliminary data.</text>
</comment>
<keyword evidence="1" id="KW-1133">Transmembrane helix</keyword>
<gene>
    <name evidence="2" type="ORF">LCGC14_0970170</name>
</gene>
<accession>A0A0F9NGD3</accession>
<proteinExistence type="predicted"/>
<dbReference type="EMBL" id="LAZR01003564">
    <property type="protein sequence ID" value="KKN17009.1"/>
    <property type="molecule type" value="Genomic_DNA"/>
</dbReference>
<organism evidence="2">
    <name type="scientific">marine sediment metagenome</name>
    <dbReference type="NCBI Taxonomy" id="412755"/>
    <lineage>
        <taxon>unclassified sequences</taxon>
        <taxon>metagenomes</taxon>
        <taxon>ecological metagenomes</taxon>
    </lineage>
</organism>
<name>A0A0F9NGD3_9ZZZZ</name>
<dbReference type="AlphaFoldDB" id="A0A0F9NGD3"/>
<sequence length="52" mass="5736">MSWNYPFGFLAGVVSLMGYIKGNILTGILLTIGFGIIGIIIEVHNLNQRIKE</sequence>
<evidence type="ECO:0000313" key="2">
    <source>
        <dbReference type="EMBL" id="KKN17009.1"/>
    </source>
</evidence>
<reference evidence="2" key="1">
    <citation type="journal article" date="2015" name="Nature">
        <title>Complex archaea that bridge the gap between prokaryotes and eukaryotes.</title>
        <authorList>
            <person name="Spang A."/>
            <person name="Saw J.H."/>
            <person name="Jorgensen S.L."/>
            <person name="Zaremba-Niedzwiedzka K."/>
            <person name="Martijn J."/>
            <person name="Lind A.E."/>
            <person name="van Eijk R."/>
            <person name="Schleper C."/>
            <person name="Guy L."/>
            <person name="Ettema T.J."/>
        </authorList>
    </citation>
    <scope>NUCLEOTIDE SEQUENCE</scope>
</reference>
<keyword evidence="1" id="KW-0472">Membrane</keyword>
<keyword evidence="1" id="KW-0812">Transmembrane</keyword>